<dbReference type="Pfam" id="PF12872">
    <property type="entry name" value="OST-HTH"/>
    <property type="match status" value="2"/>
</dbReference>
<dbReference type="Proteomes" id="UP000245207">
    <property type="component" value="Unassembled WGS sequence"/>
</dbReference>
<evidence type="ECO:0000313" key="2">
    <source>
        <dbReference type="EMBL" id="PWA50102.1"/>
    </source>
</evidence>
<comment type="caution">
    <text evidence="2">The sequence shown here is derived from an EMBL/GenBank/DDBJ whole genome shotgun (WGS) entry which is preliminary data.</text>
</comment>
<reference evidence="2 3" key="1">
    <citation type="journal article" date="2018" name="Mol. Plant">
        <title>The genome of Artemisia annua provides insight into the evolution of Asteraceae family and artemisinin biosynthesis.</title>
        <authorList>
            <person name="Shen Q."/>
            <person name="Zhang L."/>
            <person name="Liao Z."/>
            <person name="Wang S."/>
            <person name="Yan T."/>
            <person name="Shi P."/>
            <person name="Liu M."/>
            <person name="Fu X."/>
            <person name="Pan Q."/>
            <person name="Wang Y."/>
            <person name="Lv Z."/>
            <person name="Lu X."/>
            <person name="Zhang F."/>
            <person name="Jiang W."/>
            <person name="Ma Y."/>
            <person name="Chen M."/>
            <person name="Hao X."/>
            <person name="Li L."/>
            <person name="Tang Y."/>
            <person name="Lv G."/>
            <person name="Zhou Y."/>
            <person name="Sun X."/>
            <person name="Brodelius P.E."/>
            <person name="Rose J.K.C."/>
            <person name="Tang K."/>
        </authorList>
    </citation>
    <scope>NUCLEOTIDE SEQUENCE [LARGE SCALE GENOMIC DNA]</scope>
    <source>
        <strain evidence="3">cv. Huhao1</strain>
        <tissue evidence="2">Leaf</tissue>
    </source>
</reference>
<evidence type="ECO:0000313" key="3">
    <source>
        <dbReference type="Proteomes" id="UP000245207"/>
    </source>
</evidence>
<dbReference type="EMBL" id="PKPP01008668">
    <property type="protein sequence ID" value="PWA50102.1"/>
    <property type="molecule type" value="Genomic_DNA"/>
</dbReference>
<proteinExistence type="predicted"/>
<evidence type="ECO:0000259" key="1">
    <source>
        <dbReference type="PROSITE" id="PS51644"/>
    </source>
</evidence>
<keyword evidence="3" id="KW-1185">Reference proteome</keyword>
<protein>
    <recommendedName>
        <fullName evidence="1">HTH OST-type domain-containing protein</fullName>
    </recommendedName>
</protein>
<gene>
    <name evidence="2" type="ORF">CTI12_AA448370</name>
</gene>
<accession>A0A2U1LM83</accession>
<name>A0A2U1LM83_ARTAN</name>
<feature type="domain" description="HTH OST-type" evidence="1">
    <location>
        <begin position="139"/>
        <end position="212"/>
    </location>
</feature>
<dbReference type="PROSITE" id="PS51644">
    <property type="entry name" value="HTH_OST"/>
    <property type="match status" value="2"/>
</dbReference>
<feature type="domain" description="HTH OST-type" evidence="1">
    <location>
        <begin position="55"/>
        <end position="134"/>
    </location>
</feature>
<dbReference type="InterPro" id="IPR041966">
    <property type="entry name" value="LOTUS-like"/>
</dbReference>
<dbReference type="Gene3D" id="3.30.420.610">
    <property type="entry name" value="LOTUS domain-like"/>
    <property type="match status" value="2"/>
</dbReference>
<dbReference type="CDD" id="cd08824">
    <property type="entry name" value="LOTUS"/>
    <property type="match status" value="1"/>
</dbReference>
<sequence length="224" mass="26284">MGVGTHPPNQQPSITNILVGENIMAPVTRAPGFSRRKLRPCFYDLQMTNTNMSTDPEVVYREIQAILGTFYSGMPLSANCSVLERSYRIKFKRSLDYQCLGVRNLNELVDKMGKMVVKFQNLESKKEYVMSAPLVETRRNVYLKRDVQELFNRHCGEIKFDSFEDFYKEHVGYELDYHFYGLTDLDRLCEVLKDNLEVELDRSGEKVIKAVKCYNLRKRKHWMR</sequence>
<dbReference type="AlphaFoldDB" id="A0A2U1LM83"/>
<organism evidence="2 3">
    <name type="scientific">Artemisia annua</name>
    <name type="common">Sweet wormwood</name>
    <dbReference type="NCBI Taxonomy" id="35608"/>
    <lineage>
        <taxon>Eukaryota</taxon>
        <taxon>Viridiplantae</taxon>
        <taxon>Streptophyta</taxon>
        <taxon>Embryophyta</taxon>
        <taxon>Tracheophyta</taxon>
        <taxon>Spermatophyta</taxon>
        <taxon>Magnoliopsida</taxon>
        <taxon>eudicotyledons</taxon>
        <taxon>Gunneridae</taxon>
        <taxon>Pentapetalae</taxon>
        <taxon>asterids</taxon>
        <taxon>campanulids</taxon>
        <taxon>Asterales</taxon>
        <taxon>Asteraceae</taxon>
        <taxon>Asteroideae</taxon>
        <taxon>Anthemideae</taxon>
        <taxon>Artemisiinae</taxon>
        <taxon>Artemisia</taxon>
    </lineage>
</organism>
<dbReference type="InterPro" id="IPR025605">
    <property type="entry name" value="OST-HTH/LOTUS_dom"/>
</dbReference>